<evidence type="ECO:0000313" key="2">
    <source>
        <dbReference type="EMBL" id="OAY77172.1"/>
    </source>
</evidence>
<gene>
    <name evidence="2" type="ORF">ACMD2_21375</name>
</gene>
<dbReference type="GO" id="GO:0009767">
    <property type="term" value="P:photosynthetic electron transport chain"/>
    <property type="evidence" value="ECO:0007669"/>
    <property type="project" value="InterPro"/>
</dbReference>
<dbReference type="PANTHER" id="PTHR35494:SF1">
    <property type="entry name" value="NAD(P)H-QUINONE OXIDOREDUCTASE SUBUNIT S, CHLOROPLASTIC"/>
    <property type="match status" value="1"/>
</dbReference>
<name>A0A199VJ49_ANACO</name>
<reference evidence="2 3" key="1">
    <citation type="journal article" date="2016" name="DNA Res.">
        <title>The draft genome of MD-2 pineapple using hybrid error correction of long reads.</title>
        <authorList>
            <person name="Redwan R.M."/>
            <person name="Saidin A."/>
            <person name="Kumar S.V."/>
        </authorList>
    </citation>
    <scope>NUCLEOTIDE SEQUENCE [LARGE SCALE GENOMIC DNA]</scope>
    <source>
        <strain evidence="3">cv. MD2</strain>
        <tissue evidence="2">Leaf</tissue>
    </source>
</reference>
<dbReference type="Proteomes" id="UP000092600">
    <property type="component" value="Unassembled WGS sequence"/>
</dbReference>
<sequence length="179" mass="18964">MVSSSSSIPLHSIQNPLLPLLRRSVTKPSPPLHLLSRPRSPSLRPSAKLRLSEIMGGRGLCNGEEGLLKELTRPAEAAAASAPPPPPPPPPPTQLQPSPLGIDDGAFEKELLGLTGGFPGGEKGPKARVTDGKVGVLFEGGNWDRLITFRLDELERRDKGPPMVNPKSAVLESIVTKSA</sequence>
<protein>
    <submittedName>
        <fullName evidence="2">NAD(P)H-quinone oxidoreductase subunit S, chloroplastic</fullName>
    </submittedName>
</protein>
<evidence type="ECO:0000256" key="1">
    <source>
        <dbReference type="SAM" id="MobiDB-lite"/>
    </source>
</evidence>
<feature type="compositionally biased region" description="Low complexity" evidence="1">
    <location>
        <begin position="32"/>
        <end position="49"/>
    </location>
</feature>
<feature type="region of interest" description="Disordered" evidence="1">
    <location>
        <begin position="1"/>
        <end position="104"/>
    </location>
</feature>
<organism evidence="2 3">
    <name type="scientific">Ananas comosus</name>
    <name type="common">Pineapple</name>
    <name type="synonym">Ananas ananas</name>
    <dbReference type="NCBI Taxonomy" id="4615"/>
    <lineage>
        <taxon>Eukaryota</taxon>
        <taxon>Viridiplantae</taxon>
        <taxon>Streptophyta</taxon>
        <taxon>Embryophyta</taxon>
        <taxon>Tracheophyta</taxon>
        <taxon>Spermatophyta</taxon>
        <taxon>Magnoliopsida</taxon>
        <taxon>Liliopsida</taxon>
        <taxon>Poales</taxon>
        <taxon>Bromeliaceae</taxon>
        <taxon>Bromelioideae</taxon>
        <taxon>Ananas</taxon>
    </lineage>
</organism>
<comment type="caution">
    <text evidence="2">The sequence shown here is derived from an EMBL/GenBank/DDBJ whole genome shotgun (WGS) entry which is preliminary data.</text>
</comment>
<dbReference type="Gene3D" id="2.30.30.140">
    <property type="match status" value="1"/>
</dbReference>
<dbReference type="AlphaFoldDB" id="A0A199VJ49"/>
<dbReference type="EMBL" id="LSRQ01001591">
    <property type="protein sequence ID" value="OAY77172.1"/>
    <property type="molecule type" value="Genomic_DNA"/>
</dbReference>
<proteinExistence type="predicted"/>
<dbReference type="Pfam" id="PF11623">
    <property type="entry name" value="NdhS"/>
    <property type="match status" value="1"/>
</dbReference>
<dbReference type="InterPro" id="IPR021659">
    <property type="entry name" value="NdhS"/>
</dbReference>
<dbReference type="STRING" id="4615.A0A199VJ49"/>
<feature type="compositionally biased region" description="Pro residues" evidence="1">
    <location>
        <begin position="82"/>
        <end position="94"/>
    </location>
</feature>
<dbReference type="PANTHER" id="PTHR35494">
    <property type="entry name" value="NAD(P)H-QUINONE OXIDOREDUCTASE SUBUNIT S, CHLOROPLASTIC"/>
    <property type="match status" value="1"/>
</dbReference>
<accession>A0A199VJ49</accession>
<evidence type="ECO:0000313" key="3">
    <source>
        <dbReference type="Proteomes" id="UP000092600"/>
    </source>
</evidence>